<dbReference type="PROSITE" id="PS50110">
    <property type="entry name" value="RESPONSE_REGULATORY"/>
    <property type="match status" value="1"/>
</dbReference>
<keyword evidence="8" id="KW-1185">Reference proteome</keyword>
<dbReference type="PANTHER" id="PTHR44688:SF16">
    <property type="entry name" value="DNA-BINDING TRANSCRIPTIONAL ACTIVATOR DEVR_DOSR"/>
    <property type="match status" value="1"/>
</dbReference>
<evidence type="ECO:0000256" key="4">
    <source>
        <dbReference type="PROSITE-ProRule" id="PRU00169"/>
    </source>
</evidence>
<evidence type="ECO:0000259" key="6">
    <source>
        <dbReference type="PROSITE" id="PS50110"/>
    </source>
</evidence>
<dbReference type="SMART" id="SM00421">
    <property type="entry name" value="HTH_LUXR"/>
    <property type="match status" value="1"/>
</dbReference>
<dbReference type="RefSeq" id="WP_311654169.1">
    <property type="nucleotide sequence ID" value="NZ_JAVRIB010000024.1"/>
</dbReference>
<dbReference type="Gene3D" id="3.40.50.2300">
    <property type="match status" value="1"/>
</dbReference>
<dbReference type="SMART" id="SM00448">
    <property type="entry name" value="REC"/>
    <property type="match status" value="1"/>
</dbReference>
<dbReference type="InterPro" id="IPR011006">
    <property type="entry name" value="CheY-like_superfamily"/>
</dbReference>
<evidence type="ECO:0000313" key="7">
    <source>
        <dbReference type="EMBL" id="MDT0636274.1"/>
    </source>
</evidence>
<dbReference type="SUPFAM" id="SSF46894">
    <property type="entry name" value="C-terminal effector domain of the bipartite response regulators"/>
    <property type="match status" value="1"/>
</dbReference>
<sequence>MTPAAAHACSSLSRRTVTMPIDPIVRAVDDDRRFLEALARNLRVSGLAVVTYPSARAFLDDFDPGQPGCLLTDLRMPDMDGLKLQRTMRERRMYLPILFVTGHGDVAAAVDALKAGAFDFLEKPIREKRLLDSVAQALEQDARNRELYREKAVVTERYACLSPRERQVLQLVVSDLSNKEVARQLRISPRTVEHHRDRVMLKMQAHSLTELITMAVLCGAHELHL</sequence>
<comment type="caution">
    <text evidence="7">The sequence shown here is derived from an EMBL/GenBank/DDBJ whole genome shotgun (WGS) entry which is preliminary data.</text>
</comment>
<gene>
    <name evidence="7" type="ORF">RM532_15080</name>
</gene>
<evidence type="ECO:0000256" key="2">
    <source>
        <dbReference type="ARBA" id="ARBA00023125"/>
    </source>
</evidence>
<dbReference type="Gene3D" id="1.10.10.10">
    <property type="entry name" value="Winged helix-like DNA-binding domain superfamily/Winged helix DNA-binding domain"/>
    <property type="match status" value="1"/>
</dbReference>
<feature type="modified residue" description="4-aspartylphosphate" evidence="4">
    <location>
        <position position="73"/>
    </location>
</feature>
<dbReference type="SUPFAM" id="SSF52172">
    <property type="entry name" value="CheY-like"/>
    <property type="match status" value="1"/>
</dbReference>
<dbReference type="Pfam" id="PF00072">
    <property type="entry name" value="Response_reg"/>
    <property type="match status" value="1"/>
</dbReference>
<dbReference type="PRINTS" id="PR00038">
    <property type="entry name" value="HTHLUXR"/>
</dbReference>
<feature type="domain" description="Response regulatory" evidence="6">
    <location>
        <begin position="24"/>
        <end position="138"/>
    </location>
</feature>
<keyword evidence="3" id="KW-0804">Transcription</keyword>
<feature type="domain" description="HTH luxR-type" evidence="5">
    <location>
        <begin position="154"/>
        <end position="219"/>
    </location>
</feature>
<dbReference type="EMBL" id="JAVRIB010000024">
    <property type="protein sequence ID" value="MDT0636274.1"/>
    <property type="molecule type" value="Genomic_DNA"/>
</dbReference>
<evidence type="ECO:0000313" key="8">
    <source>
        <dbReference type="Proteomes" id="UP001251857"/>
    </source>
</evidence>
<dbReference type="CDD" id="cd06170">
    <property type="entry name" value="LuxR_C_like"/>
    <property type="match status" value="1"/>
</dbReference>
<dbReference type="PROSITE" id="PS50043">
    <property type="entry name" value="HTH_LUXR_2"/>
    <property type="match status" value="1"/>
</dbReference>
<evidence type="ECO:0000259" key="5">
    <source>
        <dbReference type="PROSITE" id="PS50043"/>
    </source>
</evidence>
<accession>A0ABU3C4L0</accession>
<dbReference type="InterPro" id="IPR016032">
    <property type="entry name" value="Sig_transdc_resp-reg_C-effctor"/>
</dbReference>
<keyword evidence="4" id="KW-0597">Phosphoprotein</keyword>
<dbReference type="PROSITE" id="PS00622">
    <property type="entry name" value="HTH_LUXR_1"/>
    <property type="match status" value="1"/>
</dbReference>
<proteinExistence type="predicted"/>
<protein>
    <submittedName>
        <fullName evidence="7">Response regulator</fullName>
    </submittedName>
</protein>
<evidence type="ECO:0000256" key="3">
    <source>
        <dbReference type="ARBA" id="ARBA00023163"/>
    </source>
</evidence>
<organism evidence="7 8">
    <name type="scientific">Spectribacter hydrogenoxidans</name>
    <dbReference type="NCBI Taxonomy" id="3075608"/>
    <lineage>
        <taxon>Bacteria</taxon>
        <taxon>Pseudomonadati</taxon>
        <taxon>Pseudomonadota</taxon>
        <taxon>Gammaproteobacteria</taxon>
        <taxon>Salinisphaerales</taxon>
        <taxon>Salinisphaeraceae</taxon>
        <taxon>Spectribacter</taxon>
    </lineage>
</organism>
<dbReference type="InterPro" id="IPR001789">
    <property type="entry name" value="Sig_transdc_resp-reg_receiver"/>
</dbReference>
<dbReference type="Proteomes" id="UP001251857">
    <property type="component" value="Unassembled WGS sequence"/>
</dbReference>
<reference evidence="7 8" key="1">
    <citation type="submission" date="2023-09" db="EMBL/GenBank/DDBJ databases">
        <authorList>
            <person name="Rey-Velasco X."/>
        </authorList>
    </citation>
    <scope>NUCLEOTIDE SEQUENCE [LARGE SCALE GENOMIC DNA]</scope>
    <source>
        <strain evidence="7 8">W335</strain>
    </source>
</reference>
<dbReference type="CDD" id="cd17537">
    <property type="entry name" value="REC_FixJ"/>
    <property type="match status" value="1"/>
</dbReference>
<dbReference type="Pfam" id="PF00196">
    <property type="entry name" value="GerE"/>
    <property type="match status" value="1"/>
</dbReference>
<name>A0ABU3C4L0_9GAMM</name>
<dbReference type="InterPro" id="IPR036388">
    <property type="entry name" value="WH-like_DNA-bd_sf"/>
</dbReference>
<evidence type="ECO:0000256" key="1">
    <source>
        <dbReference type="ARBA" id="ARBA00023015"/>
    </source>
</evidence>
<dbReference type="InterPro" id="IPR000792">
    <property type="entry name" value="Tscrpt_reg_LuxR_C"/>
</dbReference>
<keyword evidence="1" id="KW-0805">Transcription regulation</keyword>
<dbReference type="PANTHER" id="PTHR44688">
    <property type="entry name" value="DNA-BINDING TRANSCRIPTIONAL ACTIVATOR DEVR_DOSR"/>
    <property type="match status" value="1"/>
</dbReference>
<keyword evidence="2" id="KW-0238">DNA-binding</keyword>